<evidence type="ECO:0000256" key="1">
    <source>
        <dbReference type="ARBA" id="ARBA00006484"/>
    </source>
</evidence>
<evidence type="ECO:0000313" key="4">
    <source>
        <dbReference type="Proteomes" id="UP000230094"/>
    </source>
</evidence>
<dbReference type="InterPro" id="IPR057326">
    <property type="entry name" value="KR_dom"/>
</dbReference>
<evidence type="ECO:0000259" key="2">
    <source>
        <dbReference type="SMART" id="SM00822"/>
    </source>
</evidence>
<dbReference type="InterPro" id="IPR002347">
    <property type="entry name" value="SDR_fam"/>
</dbReference>
<comment type="similarity">
    <text evidence="1">Belongs to the short-chain dehydrogenases/reductases (SDR) family.</text>
</comment>
<dbReference type="FunFam" id="3.40.50.720:FF:000084">
    <property type="entry name" value="Short-chain dehydrogenase reductase"/>
    <property type="match status" value="1"/>
</dbReference>
<dbReference type="SMART" id="SM00822">
    <property type="entry name" value="PKS_KR"/>
    <property type="match status" value="1"/>
</dbReference>
<gene>
    <name evidence="3" type="ORF">COU49_00605</name>
</gene>
<dbReference type="AlphaFoldDB" id="A0A2H0TBY8"/>
<dbReference type="PRINTS" id="PR00081">
    <property type="entry name" value="GDHRDH"/>
</dbReference>
<dbReference type="Pfam" id="PF13561">
    <property type="entry name" value="adh_short_C2"/>
    <property type="match status" value="1"/>
</dbReference>
<accession>A0A2H0TBY8</accession>
<comment type="caution">
    <text evidence="3">The sequence shown here is derived from an EMBL/GenBank/DDBJ whole genome shotgun (WGS) entry which is preliminary data.</text>
</comment>
<dbReference type="Proteomes" id="UP000230094">
    <property type="component" value="Unassembled WGS sequence"/>
</dbReference>
<protein>
    <submittedName>
        <fullName evidence="3">NAD(P)-dependent oxidoreductase</fullName>
    </submittedName>
</protein>
<dbReference type="InterPro" id="IPR036291">
    <property type="entry name" value="NAD(P)-bd_dom_sf"/>
</dbReference>
<dbReference type="PRINTS" id="PR00080">
    <property type="entry name" value="SDRFAMILY"/>
</dbReference>
<evidence type="ECO:0000313" key="3">
    <source>
        <dbReference type="EMBL" id="PIR68528.1"/>
    </source>
</evidence>
<dbReference type="PANTHER" id="PTHR42760">
    <property type="entry name" value="SHORT-CHAIN DEHYDROGENASES/REDUCTASES FAMILY MEMBER"/>
    <property type="match status" value="1"/>
</dbReference>
<sequence length="245" mass="26260">MLKGKTILITGSARGIGAATARLAKSYGANVIVHDKEDCPELDAIAQELEAEKITCDISDKEAVVKAINSLLEKKIQIHGLANVAGAVKNSKSFMETTDEDWLFDYRTNVLGIVHMCQAVIPSMQSQKNGSIVNVGSIRAYPQGTRLGRAPYSSSKAAILNLTTTLAKEYAVDGIRINSVSPGGVNTDVAKAWSADILKRNSDVLLGRIAEPEEIAEAICFFLSDKSSYATGQDFLFDGGYTIGK</sequence>
<dbReference type="GO" id="GO:0016616">
    <property type="term" value="F:oxidoreductase activity, acting on the CH-OH group of donors, NAD or NADP as acceptor"/>
    <property type="evidence" value="ECO:0007669"/>
    <property type="project" value="UniProtKB-ARBA"/>
</dbReference>
<proteinExistence type="inferred from homology"/>
<dbReference type="SUPFAM" id="SSF51735">
    <property type="entry name" value="NAD(P)-binding Rossmann-fold domains"/>
    <property type="match status" value="1"/>
</dbReference>
<dbReference type="CDD" id="cd05233">
    <property type="entry name" value="SDR_c"/>
    <property type="match status" value="1"/>
</dbReference>
<feature type="domain" description="Ketoreductase" evidence="2">
    <location>
        <begin position="5"/>
        <end position="183"/>
    </location>
</feature>
<organism evidence="3 4">
    <name type="scientific">Candidatus Nomurabacteria bacterium CG10_big_fil_rev_8_21_14_0_10_35_16</name>
    <dbReference type="NCBI Taxonomy" id="1974731"/>
    <lineage>
        <taxon>Bacteria</taxon>
        <taxon>Candidatus Nomuraibacteriota</taxon>
    </lineage>
</organism>
<name>A0A2H0TBY8_9BACT</name>
<dbReference type="Gene3D" id="3.40.50.720">
    <property type="entry name" value="NAD(P)-binding Rossmann-like Domain"/>
    <property type="match status" value="1"/>
</dbReference>
<dbReference type="EMBL" id="PFCQ01000003">
    <property type="protein sequence ID" value="PIR68528.1"/>
    <property type="molecule type" value="Genomic_DNA"/>
</dbReference>
<reference evidence="4" key="1">
    <citation type="submission" date="2017-09" db="EMBL/GenBank/DDBJ databases">
        <title>Depth-based differentiation of microbial function through sediment-hosted aquifers and enrichment of novel symbionts in the deep terrestrial subsurface.</title>
        <authorList>
            <person name="Probst A.J."/>
            <person name="Ladd B."/>
            <person name="Jarett J.K."/>
            <person name="Geller-Mcgrath D.E."/>
            <person name="Sieber C.M.K."/>
            <person name="Emerson J.B."/>
            <person name="Anantharaman K."/>
            <person name="Thomas B.C."/>
            <person name="Malmstrom R."/>
            <person name="Stieglmeier M."/>
            <person name="Klingl A."/>
            <person name="Woyke T."/>
            <person name="Ryan C.M."/>
            <person name="Banfield J.F."/>
        </authorList>
    </citation>
    <scope>NUCLEOTIDE SEQUENCE [LARGE SCALE GENOMIC DNA]</scope>
</reference>